<dbReference type="InterPro" id="IPR000073">
    <property type="entry name" value="AB_hydrolase_1"/>
</dbReference>
<protein>
    <submittedName>
        <fullName evidence="3">Pimeloyl-ACP methyl ester carboxylesterase</fullName>
    </submittedName>
</protein>
<dbReference type="OrthoDB" id="9773549at2"/>
<dbReference type="PANTHER" id="PTHR37017">
    <property type="entry name" value="AB HYDROLASE-1 DOMAIN-CONTAINING PROTEIN-RELATED"/>
    <property type="match status" value="1"/>
</dbReference>
<dbReference type="EMBL" id="QTTT01000001">
    <property type="protein sequence ID" value="REF00433.1"/>
    <property type="molecule type" value="Genomic_DNA"/>
</dbReference>
<dbReference type="AlphaFoldDB" id="A0A3D9SWV0"/>
<evidence type="ECO:0000259" key="2">
    <source>
        <dbReference type="Pfam" id="PF12697"/>
    </source>
</evidence>
<sequence length="250" mass="26500">MATFVLVPGFWLGAWAWDDVAARLRAGGHDVHAVTLPGLAERAGEAAAADIGLDAHVADLVGVIEGRDLRDVVLVGHSGANMTVTGVADRIPGRLARVVYVDAAPLPSGMAMLDFFEPQERAATEERVVREGGGRMIPPPPFDPAEDPQNLAGLSPERLAELRERATPQPYGTGAQPLPRPERVPDTPKTLVATTFPVAMVETLAAGGNPVFAMSTGPEWTYRELPTGHWPMLSRPADLADVLADLADLA</sequence>
<dbReference type="Proteomes" id="UP000256661">
    <property type="component" value="Unassembled WGS sequence"/>
</dbReference>
<dbReference type="Gene3D" id="3.40.50.1820">
    <property type="entry name" value="alpha/beta hydrolase"/>
    <property type="match status" value="1"/>
</dbReference>
<accession>A0A3D9SWV0</accession>
<dbReference type="RefSeq" id="WP_116025586.1">
    <property type="nucleotide sequence ID" value="NZ_QTTT01000001.1"/>
</dbReference>
<dbReference type="PANTHER" id="PTHR37017:SF11">
    <property type="entry name" value="ESTERASE_LIPASE_THIOESTERASE DOMAIN-CONTAINING PROTEIN"/>
    <property type="match status" value="1"/>
</dbReference>
<proteinExistence type="predicted"/>
<dbReference type="SUPFAM" id="SSF53474">
    <property type="entry name" value="alpha/beta-Hydrolases"/>
    <property type="match status" value="1"/>
</dbReference>
<evidence type="ECO:0000313" key="3">
    <source>
        <dbReference type="EMBL" id="REF00433.1"/>
    </source>
</evidence>
<feature type="domain" description="AB hydrolase-1" evidence="2">
    <location>
        <begin position="4"/>
        <end position="242"/>
    </location>
</feature>
<dbReference type="GO" id="GO:0003824">
    <property type="term" value="F:catalytic activity"/>
    <property type="evidence" value="ECO:0007669"/>
    <property type="project" value="UniProtKB-ARBA"/>
</dbReference>
<evidence type="ECO:0000313" key="4">
    <source>
        <dbReference type="Proteomes" id="UP000256661"/>
    </source>
</evidence>
<dbReference type="InterPro" id="IPR052897">
    <property type="entry name" value="Sec-Metab_Biosynth_Hydrolase"/>
</dbReference>
<name>A0A3D9SWV0_9ACTN</name>
<comment type="caution">
    <text evidence="3">The sequence shown here is derived from an EMBL/GenBank/DDBJ whole genome shotgun (WGS) entry which is preliminary data.</text>
</comment>
<organism evidence="3 4">
    <name type="scientific">Thermomonospora umbrina</name>
    <dbReference type="NCBI Taxonomy" id="111806"/>
    <lineage>
        <taxon>Bacteria</taxon>
        <taxon>Bacillati</taxon>
        <taxon>Actinomycetota</taxon>
        <taxon>Actinomycetes</taxon>
        <taxon>Streptosporangiales</taxon>
        <taxon>Thermomonosporaceae</taxon>
        <taxon>Thermomonospora</taxon>
    </lineage>
</organism>
<dbReference type="Pfam" id="PF12697">
    <property type="entry name" value="Abhydrolase_6"/>
    <property type="match status" value="1"/>
</dbReference>
<keyword evidence="4" id="KW-1185">Reference proteome</keyword>
<feature type="region of interest" description="Disordered" evidence="1">
    <location>
        <begin position="165"/>
        <end position="184"/>
    </location>
</feature>
<gene>
    <name evidence="3" type="ORF">DFJ69_5969</name>
</gene>
<reference evidence="3 4" key="1">
    <citation type="submission" date="2018-08" db="EMBL/GenBank/DDBJ databases">
        <title>Sequencing the genomes of 1000 actinobacteria strains.</title>
        <authorList>
            <person name="Klenk H.-P."/>
        </authorList>
    </citation>
    <scope>NUCLEOTIDE SEQUENCE [LARGE SCALE GENOMIC DNA]</scope>
    <source>
        <strain evidence="3 4">DSM 43927</strain>
    </source>
</reference>
<evidence type="ECO:0000256" key="1">
    <source>
        <dbReference type="SAM" id="MobiDB-lite"/>
    </source>
</evidence>
<dbReference type="InterPro" id="IPR029058">
    <property type="entry name" value="AB_hydrolase_fold"/>
</dbReference>